<dbReference type="EMBL" id="MU274911">
    <property type="protein sequence ID" value="KAI0089290.1"/>
    <property type="molecule type" value="Genomic_DNA"/>
</dbReference>
<keyword evidence="2" id="KW-1185">Reference proteome</keyword>
<reference evidence="1" key="1">
    <citation type="journal article" date="2021" name="Environ. Microbiol.">
        <title>Gene family expansions and transcriptome signatures uncover fungal adaptations to wood decay.</title>
        <authorList>
            <person name="Hage H."/>
            <person name="Miyauchi S."/>
            <person name="Viragh M."/>
            <person name="Drula E."/>
            <person name="Min B."/>
            <person name="Chaduli D."/>
            <person name="Navarro D."/>
            <person name="Favel A."/>
            <person name="Norest M."/>
            <person name="Lesage-Meessen L."/>
            <person name="Balint B."/>
            <person name="Merenyi Z."/>
            <person name="de Eugenio L."/>
            <person name="Morin E."/>
            <person name="Martinez A.T."/>
            <person name="Baldrian P."/>
            <person name="Stursova M."/>
            <person name="Martinez M.J."/>
            <person name="Novotny C."/>
            <person name="Magnuson J.K."/>
            <person name="Spatafora J.W."/>
            <person name="Maurice S."/>
            <person name="Pangilinan J."/>
            <person name="Andreopoulos W."/>
            <person name="LaButti K."/>
            <person name="Hundley H."/>
            <person name="Na H."/>
            <person name="Kuo A."/>
            <person name="Barry K."/>
            <person name="Lipzen A."/>
            <person name="Henrissat B."/>
            <person name="Riley R."/>
            <person name="Ahrendt S."/>
            <person name="Nagy L.G."/>
            <person name="Grigoriev I.V."/>
            <person name="Martin F."/>
            <person name="Rosso M.N."/>
        </authorList>
    </citation>
    <scope>NUCLEOTIDE SEQUENCE</scope>
    <source>
        <strain evidence="1">CBS 384.51</strain>
    </source>
</reference>
<dbReference type="Proteomes" id="UP001055072">
    <property type="component" value="Unassembled WGS sequence"/>
</dbReference>
<organism evidence="1 2">
    <name type="scientific">Irpex rosettiformis</name>
    <dbReference type="NCBI Taxonomy" id="378272"/>
    <lineage>
        <taxon>Eukaryota</taxon>
        <taxon>Fungi</taxon>
        <taxon>Dikarya</taxon>
        <taxon>Basidiomycota</taxon>
        <taxon>Agaricomycotina</taxon>
        <taxon>Agaricomycetes</taxon>
        <taxon>Polyporales</taxon>
        <taxon>Irpicaceae</taxon>
        <taxon>Irpex</taxon>
    </lineage>
</organism>
<protein>
    <submittedName>
        <fullName evidence="1">Uncharacterized protein</fullName>
    </submittedName>
</protein>
<comment type="caution">
    <text evidence="1">The sequence shown here is derived from an EMBL/GenBank/DDBJ whole genome shotgun (WGS) entry which is preliminary data.</text>
</comment>
<proteinExistence type="predicted"/>
<accession>A0ACB8U5P6</accession>
<evidence type="ECO:0000313" key="2">
    <source>
        <dbReference type="Proteomes" id="UP001055072"/>
    </source>
</evidence>
<gene>
    <name evidence="1" type="ORF">BDY19DRAFT_136428</name>
</gene>
<sequence>MDTVPQWMLAQQLSASGPVDTVADYYLSHPNGRVIASFFLGGAFMHALHYLFSSTWVRGLLGKVRSTIYSPIRSRCVKVDPENPATLTMSEKGGFTREKSEDLVESQSIRQYNDHSSLIFVLNLCLLLATFTLFLTLLAFRNGWQTGCTFVVAWGGMSSQVARLLGMLILILELTTMLGMRKMAVWGLRVMLVVALGE</sequence>
<name>A0ACB8U5P6_9APHY</name>
<evidence type="ECO:0000313" key="1">
    <source>
        <dbReference type="EMBL" id="KAI0089290.1"/>
    </source>
</evidence>